<dbReference type="AlphaFoldDB" id="A0A3N1XQ79"/>
<dbReference type="Pfam" id="PF12840">
    <property type="entry name" value="HTH_20"/>
    <property type="match status" value="1"/>
</dbReference>
<dbReference type="SUPFAM" id="SSF46785">
    <property type="entry name" value="Winged helix' DNA-binding domain"/>
    <property type="match status" value="1"/>
</dbReference>
<organism evidence="1 2">
    <name type="scientific">Mobilisporobacter senegalensis</name>
    <dbReference type="NCBI Taxonomy" id="1329262"/>
    <lineage>
        <taxon>Bacteria</taxon>
        <taxon>Bacillati</taxon>
        <taxon>Bacillota</taxon>
        <taxon>Clostridia</taxon>
        <taxon>Lachnospirales</taxon>
        <taxon>Lachnospiraceae</taxon>
        <taxon>Mobilisporobacter</taxon>
    </lineage>
</organism>
<proteinExistence type="predicted"/>
<dbReference type="Proteomes" id="UP000273083">
    <property type="component" value="Unassembled WGS sequence"/>
</dbReference>
<dbReference type="RefSeq" id="WP_123609943.1">
    <property type="nucleotide sequence ID" value="NZ_RJVG01000007.1"/>
</dbReference>
<reference evidence="1 2" key="1">
    <citation type="submission" date="2018-11" db="EMBL/GenBank/DDBJ databases">
        <title>Genomic Encyclopedia of Type Strains, Phase IV (KMG-IV): sequencing the most valuable type-strain genomes for metagenomic binning, comparative biology and taxonomic classification.</title>
        <authorList>
            <person name="Goeker M."/>
        </authorList>
    </citation>
    <scope>NUCLEOTIDE SEQUENCE [LARGE SCALE GENOMIC DNA]</scope>
    <source>
        <strain evidence="1 2">DSM 26537</strain>
    </source>
</reference>
<dbReference type="CDD" id="cd00090">
    <property type="entry name" value="HTH_ARSR"/>
    <property type="match status" value="1"/>
</dbReference>
<keyword evidence="2" id="KW-1185">Reference proteome</keyword>
<gene>
    <name evidence="1" type="ORF">EDD66_107166</name>
</gene>
<dbReference type="Gene3D" id="1.10.10.10">
    <property type="entry name" value="Winged helix-like DNA-binding domain superfamily/Winged helix DNA-binding domain"/>
    <property type="match status" value="1"/>
</dbReference>
<dbReference type="OrthoDB" id="9788770at2"/>
<protein>
    <submittedName>
        <fullName evidence="1">Helix-turn-helix protein</fullName>
    </submittedName>
</protein>
<evidence type="ECO:0000313" key="2">
    <source>
        <dbReference type="Proteomes" id="UP000273083"/>
    </source>
</evidence>
<dbReference type="InterPro" id="IPR011991">
    <property type="entry name" value="ArsR-like_HTH"/>
</dbReference>
<evidence type="ECO:0000313" key="1">
    <source>
        <dbReference type="EMBL" id="ROR27252.1"/>
    </source>
</evidence>
<dbReference type="EMBL" id="RJVG01000007">
    <property type="protein sequence ID" value="ROR27252.1"/>
    <property type="molecule type" value="Genomic_DNA"/>
</dbReference>
<dbReference type="InterPro" id="IPR036390">
    <property type="entry name" value="WH_DNA-bd_sf"/>
</dbReference>
<accession>A0A3N1XQ79</accession>
<sequence length="191" mass="21945">MKVIKLNTKEKLNIYMNPTRQQILRQLNLSNTPMTPKMLADKLQISASGVQHHIKKLLAIDVIELDHQEMIRGIKASYYRPALVTVQIGLEYEDESGSQREVLIQDSIARVYDGFRTSMKERLDATEEKNYQHIKKWGDIMTGVIHLNEKESDELIDLITEYIDSHQKPSPKTSSWEYAVILYNTGRGGNG</sequence>
<dbReference type="InterPro" id="IPR036388">
    <property type="entry name" value="WH-like_DNA-bd_sf"/>
</dbReference>
<name>A0A3N1XQ79_9FIRM</name>
<comment type="caution">
    <text evidence="1">The sequence shown here is derived from an EMBL/GenBank/DDBJ whole genome shotgun (WGS) entry which is preliminary data.</text>
</comment>